<feature type="compositionally biased region" description="Basic and acidic residues" evidence="2">
    <location>
        <begin position="116"/>
        <end position="125"/>
    </location>
</feature>
<dbReference type="VEuPathDB" id="TriTrypDB:TM35_000202400"/>
<feature type="region of interest" description="Disordered" evidence="2">
    <location>
        <begin position="461"/>
        <end position="481"/>
    </location>
</feature>
<feature type="region of interest" description="Disordered" evidence="2">
    <location>
        <begin position="392"/>
        <end position="444"/>
    </location>
</feature>
<feature type="compositionally biased region" description="Low complexity" evidence="2">
    <location>
        <begin position="177"/>
        <end position="188"/>
    </location>
</feature>
<feature type="compositionally biased region" description="Polar residues" evidence="2">
    <location>
        <begin position="310"/>
        <end position="332"/>
    </location>
</feature>
<dbReference type="GeneID" id="39986705"/>
<dbReference type="Proteomes" id="UP000192257">
    <property type="component" value="Unassembled WGS sequence"/>
</dbReference>
<evidence type="ECO:0000313" key="4">
    <source>
        <dbReference type="Proteomes" id="UP000192257"/>
    </source>
</evidence>
<comment type="caution">
    <text evidence="3">The sequence shown here is derived from an EMBL/GenBank/DDBJ whole genome shotgun (WGS) entry which is preliminary data.</text>
</comment>
<sequence length="553" mass="61196">MPCSKEELADSIRELLAAKGINSARVNIEIFPQSQTTENGVSVQRSRVSISIQEKSDEPGQPLLDYQPRDPLMKPWTFQEQSEYSTQSRTVTTASVPWLEKKNNIEQQQENEALDETARPSDGSKRPSATVPFTTPMGRNSTDTSAKPSQSQLSQPSQRSQPVYPHPPDVRRDSRNSQFSGSQGGPSSRTSSVVVLEDNTRKVPEYSPVFAAATPASCLSTHNPEPTAPNERSTSSSSRKSSSVQLVESQPLREPKHQPYLGDSEGARQPSILLSSTSLKTSQNERSSRGSHGDGEALKLPPVNERKRSGTSPLTTNKVSNKPPSHSGNNVIINKPNRAATPPKMETPQKNSKQRLQEMLEEQRRMEQMSVQSRARHEELLQEAEKYLQELQEATGSTSPAAAPGSPAARVEFRTARSVSPRGTPNSDTFPHAAPRSPSAHSLNGGIKVVKFTLPQDGKAKDEAVTQLSSSPGGARHLSSKDKFSTLLREQEKMLRANNASEQEYQKLLEQAIEYHKQQKYIKELEKQHGENMEELERDAYQESAVEIRERGY</sequence>
<dbReference type="EMBL" id="NBCO01000020">
    <property type="protein sequence ID" value="ORC87831.1"/>
    <property type="molecule type" value="Genomic_DNA"/>
</dbReference>
<accession>A0A1X0NTA2</accession>
<gene>
    <name evidence="3" type="ORF">TM35_000202400</name>
</gene>
<dbReference type="RefSeq" id="XP_028881897.1">
    <property type="nucleotide sequence ID" value="XM_029026925.1"/>
</dbReference>
<feature type="compositionally biased region" description="Polar residues" evidence="2">
    <location>
        <begin position="417"/>
        <end position="429"/>
    </location>
</feature>
<evidence type="ECO:0000256" key="1">
    <source>
        <dbReference type="SAM" id="Coils"/>
    </source>
</evidence>
<feature type="compositionally biased region" description="Polar residues" evidence="2">
    <location>
        <begin position="131"/>
        <end position="147"/>
    </location>
</feature>
<feature type="compositionally biased region" description="Low complexity" evidence="2">
    <location>
        <begin position="394"/>
        <end position="409"/>
    </location>
</feature>
<feature type="compositionally biased region" description="Polar residues" evidence="2">
    <location>
        <begin position="78"/>
        <end position="95"/>
    </location>
</feature>
<proteinExistence type="predicted"/>
<feature type="compositionally biased region" description="Low complexity" evidence="2">
    <location>
        <begin position="271"/>
        <end position="282"/>
    </location>
</feature>
<feature type="compositionally biased region" description="Low complexity" evidence="2">
    <location>
        <begin position="148"/>
        <end position="162"/>
    </location>
</feature>
<dbReference type="AlphaFoldDB" id="A0A1X0NTA2"/>
<evidence type="ECO:0000256" key="2">
    <source>
        <dbReference type="SAM" id="MobiDB-lite"/>
    </source>
</evidence>
<feature type="compositionally biased region" description="Basic and acidic residues" evidence="2">
    <location>
        <begin position="286"/>
        <end position="297"/>
    </location>
</feature>
<dbReference type="OrthoDB" id="246470at2759"/>
<keyword evidence="4" id="KW-1185">Reference proteome</keyword>
<protein>
    <submittedName>
        <fullName evidence="3">Uncharacterized protein</fullName>
    </submittedName>
</protein>
<feature type="region of interest" description="Disordered" evidence="2">
    <location>
        <begin position="215"/>
        <end position="355"/>
    </location>
</feature>
<organism evidence="3 4">
    <name type="scientific">Trypanosoma theileri</name>
    <dbReference type="NCBI Taxonomy" id="67003"/>
    <lineage>
        <taxon>Eukaryota</taxon>
        <taxon>Discoba</taxon>
        <taxon>Euglenozoa</taxon>
        <taxon>Kinetoplastea</taxon>
        <taxon>Metakinetoplastina</taxon>
        <taxon>Trypanosomatida</taxon>
        <taxon>Trypanosomatidae</taxon>
        <taxon>Trypanosoma</taxon>
    </lineage>
</organism>
<feature type="region of interest" description="Disordered" evidence="2">
    <location>
        <begin position="51"/>
        <end position="196"/>
    </location>
</feature>
<keyword evidence="1" id="KW-0175">Coiled coil</keyword>
<name>A0A1X0NTA2_9TRYP</name>
<evidence type="ECO:0000313" key="3">
    <source>
        <dbReference type="EMBL" id="ORC87831.1"/>
    </source>
</evidence>
<feature type="coiled-coil region" evidence="1">
    <location>
        <begin position="491"/>
        <end position="518"/>
    </location>
</feature>
<reference evidence="3 4" key="1">
    <citation type="submission" date="2017-03" db="EMBL/GenBank/DDBJ databases">
        <title>An alternative strategy for trypanosome survival in the mammalian bloodstream revealed through genome and transcriptome analysis of the ubiquitous bovine parasite Trypanosoma (Megatrypanum) theileri.</title>
        <authorList>
            <person name="Kelly S."/>
            <person name="Ivens A."/>
            <person name="Mott A."/>
            <person name="O'Neill E."/>
            <person name="Emms D."/>
            <person name="Macleod O."/>
            <person name="Voorheis P."/>
            <person name="Matthews J."/>
            <person name="Matthews K."/>
            <person name="Carrington M."/>
        </authorList>
    </citation>
    <scope>NUCLEOTIDE SEQUENCE [LARGE SCALE GENOMIC DNA]</scope>
    <source>
        <strain evidence="3">Edinburgh</strain>
    </source>
</reference>
<feature type="compositionally biased region" description="Low complexity" evidence="2">
    <location>
        <begin position="232"/>
        <end position="243"/>
    </location>
</feature>